<evidence type="ECO:0000313" key="3">
    <source>
        <dbReference type="Proteomes" id="UP000253606"/>
    </source>
</evidence>
<feature type="domain" description="Glycosyltransferase 2-like" evidence="1">
    <location>
        <begin position="9"/>
        <end position="171"/>
    </location>
</feature>
<dbReference type="InterPro" id="IPR001173">
    <property type="entry name" value="Glyco_trans_2-like"/>
</dbReference>
<organism evidence="2 3">
    <name type="scientific">Acidisarcina polymorpha</name>
    <dbReference type="NCBI Taxonomy" id="2211140"/>
    <lineage>
        <taxon>Bacteria</taxon>
        <taxon>Pseudomonadati</taxon>
        <taxon>Acidobacteriota</taxon>
        <taxon>Terriglobia</taxon>
        <taxon>Terriglobales</taxon>
        <taxon>Acidobacteriaceae</taxon>
        <taxon>Acidisarcina</taxon>
    </lineage>
</organism>
<evidence type="ECO:0000259" key="1">
    <source>
        <dbReference type="Pfam" id="PF00535"/>
    </source>
</evidence>
<dbReference type="Pfam" id="PF00535">
    <property type="entry name" value="Glycos_transf_2"/>
    <property type="match status" value="1"/>
</dbReference>
<dbReference type="InterPro" id="IPR029044">
    <property type="entry name" value="Nucleotide-diphossugar_trans"/>
</dbReference>
<protein>
    <submittedName>
        <fullName evidence="2">Putative glycosyltransferase</fullName>
    </submittedName>
</protein>
<gene>
    <name evidence="2" type="ORF">ACPOL_0088</name>
</gene>
<accession>A0A2Z5FSL9</accession>
<dbReference type="InterPro" id="IPR050256">
    <property type="entry name" value="Glycosyltransferase_2"/>
</dbReference>
<dbReference type="EMBL" id="CP030840">
    <property type="protein sequence ID" value="AXC09475.1"/>
    <property type="molecule type" value="Genomic_DNA"/>
</dbReference>
<dbReference type="PANTHER" id="PTHR48090">
    <property type="entry name" value="UNDECAPRENYL-PHOSPHATE 4-DEOXY-4-FORMAMIDO-L-ARABINOSE TRANSFERASE-RELATED"/>
    <property type="match status" value="1"/>
</dbReference>
<dbReference type="PANTHER" id="PTHR48090:SF7">
    <property type="entry name" value="RFBJ PROTEIN"/>
    <property type="match status" value="1"/>
</dbReference>
<keyword evidence="2" id="KW-0808">Transferase</keyword>
<keyword evidence="3" id="KW-1185">Reference proteome</keyword>
<dbReference type="GO" id="GO:0016740">
    <property type="term" value="F:transferase activity"/>
    <property type="evidence" value="ECO:0007669"/>
    <property type="project" value="UniProtKB-KW"/>
</dbReference>
<dbReference type="Gene3D" id="3.90.550.10">
    <property type="entry name" value="Spore Coat Polysaccharide Biosynthesis Protein SpsA, Chain A"/>
    <property type="match status" value="1"/>
</dbReference>
<dbReference type="AlphaFoldDB" id="A0A2Z5FSL9"/>
<evidence type="ECO:0000313" key="2">
    <source>
        <dbReference type="EMBL" id="AXC09475.1"/>
    </source>
</evidence>
<dbReference type="SUPFAM" id="SSF53448">
    <property type="entry name" value="Nucleotide-diphospho-sugar transferases"/>
    <property type="match status" value="1"/>
</dbReference>
<sequence>MESMTARVSVLIPALNEEQAIGDVVRSLLSPPGLQSLIREVIVVDNGSTDRTAAEAQAAGARVIAEPIRGYGRACAAGVRAAHPASGVFIFLDGDGSDDTSQLPAIAGPVLNDQYDFVIGSRVRGHREPGSMLPSQIFAGWLAGLLLRLRYGVRYTDMGPFRAISRDALNQLNMTEMTYGWNLEMQMKAAREHLRILEVPVNYRLRQGGVSKVAGSLSGSFKAAIRIMKVFFAVGFGRAG</sequence>
<dbReference type="Proteomes" id="UP000253606">
    <property type="component" value="Chromosome"/>
</dbReference>
<dbReference type="KEGG" id="abas:ACPOL_0088"/>
<name>A0A2Z5FSL9_9BACT</name>
<proteinExistence type="predicted"/>
<reference evidence="2 3" key="1">
    <citation type="journal article" date="2018" name="Front. Microbiol.">
        <title>Hydrolytic Capabilities as a Key to Environmental Success: Chitinolytic and Cellulolytic Acidobacteria From Acidic Sub-arctic Soils and Boreal Peatlands.</title>
        <authorList>
            <person name="Belova S.E."/>
            <person name="Ravin N.V."/>
            <person name="Pankratov T.A."/>
            <person name="Rakitin A.L."/>
            <person name="Ivanova A.A."/>
            <person name="Beletsky A.V."/>
            <person name="Mardanov A.V."/>
            <person name="Sinninghe Damste J.S."/>
            <person name="Dedysh S.N."/>
        </authorList>
    </citation>
    <scope>NUCLEOTIDE SEQUENCE [LARGE SCALE GENOMIC DNA]</scope>
    <source>
        <strain evidence="2 3">SBC82</strain>
    </source>
</reference>
<dbReference type="CDD" id="cd04179">
    <property type="entry name" value="DPM_DPG-synthase_like"/>
    <property type="match status" value="1"/>
</dbReference>